<dbReference type="InterPro" id="IPR003106">
    <property type="entry name" value="Leu_zip_homeo"/>
</dbReference>
<keyword evidence="6" id="KW-0804">Transcription</keyword>
<accession>A0A6I9QQV7</accession>
<comment type="subcellular location">
    <subcellularLocation>
        <location evidence="1 8 9">Nucleus</location>
    </subcellularLocation>
</comment>
<keyword evidence="4 8" id="KW-0238">DNA-binding</keyword>
<gene>
    <name evidence="14" type="primary">LOC105039408</name>
</gene>
<feature type="coiled-coil region" evidence="10">
    <location>
        <begin position="147"/>
        <end position="181"/>
    </location>
</feature>
<evidence type="ECO:0000259" key="12">
    <source>
        <dbReference type="PROSITE" id="PS50071"/>
    </source>
</evidence>
<dbReference type="GO" id="GO:0000981">
    <property type="term" value="F:DNA-binding transcription factor activity, RNA polymerase II-specific"/>
    <property type="evidence" value="ECO:0007669"/>
    <property type="project" value="InterPro"/>
</dbReference>
<reference evidence="14" key="1">
    <citation type="submission" date="2025-08" db="UniProtKB">
        <authorList>
            <consortium name="RefSeq"/>
        </authorList>
    </citation>
    <scope>IDENTIFICATION</scope>
</reference>
<dbReference type="GeneID" id="105039408"/>
<dbReference type="Proteomes" id="UP000504607">
    <property type="component" value="Chromosome 2"/>
</dbReference>
<keyword evidence="13" id="KW-1185">Reference proteome</keyword>
<protein>
    <submittedName>
        <fullName evidence="14">Homeobox-leucine zipper protein HAT9-like</fullName>
    </submittedName>
</protein>
<dbReference type="PROSITE" id="PS50071">
    <property type="entry name" value="HOMEOBOX_2"/>
    <property type="match status" value="1"/>
</dbReference>
<dbReference type="InterPro" id="IPR009057">
    <property type="entry name" value="Homeodomain-like_sf"/>
</dbReference>
<keyword evidence="10" id="KW-0175">Coiled coil</keyword>
<evidence type="ECO:0000256" key="1">
    <source>
        <dbReference type="ARBA" id="ARBA00004123"/>
    </source>
</evidence>
<keyword evidence="7 8" id="KW-0539">Nucleus</keyword>
<dbReference type="GO" id="GO:0005634">
    <property type="term" value="C:nucleus"/>
    <property type="evidence" value="ECO:0007669"/>
    <property type="project" value="UniProtKB-SubCell"/>
</dbReference>
<dbReference type="SMART" id="SM00389">
    <property type="entry name" value="HOX"/>
    <property type="match status" value="1"/>
</dbReference>
<dbReference type="InParanoid" id="A0A6I9QQV7"/>
<evidence type="ECO:0000256" key="11">
    <source>
        <dbReference type="SAM" id="MobiDB-lite"/>
    </source>
</evidence>
<dbReference type="InterPro" id="IPR050762">
    <property type="entry name" value="HD-ZIP_Homeobox_LZ_Class_II"/>
</dbReference>
<dbReference type="InterPro" id="IPR017970">
    <property type="entry name" value="Homeobox_CS"/>
</dbReference>
<evidence type="ECO:0000256" key="6">
    <source>
        <dbReference type="ARBA" id="ARBA00023163"/>
    </source>
</evidence>
<dbReference type="PANTHER" id="PTHR45714">
    <property type="entry name" value="HOMEOBOX-LEUCINE ZIPPER PROTEIN HAT14"/>
    <property type="match status" value="1"/>
</dbReference>
<evidence type="ECO:0000256" key="7">
    <source>
        <dbReference type="ARBA" id="ARBA00023242"/>
    </source>
</evidence>
<dbReference type="AlphaFoldDB" id="A0A6I9QQV7"/>
<evidence type="ECO:0000256" key="10">
    <source>
        <dbReference type="SAM" id="Coils"/>
    </source>
</evidence>
<comment type="similarity">
    <text evidence="2">Belongs to the HD-ZIP homeobox family. Class II subfamily.</text>
</comment>
<dbReference type="CDD" id="cd00086">
    <property type="entry name" value="homeodomain"/>
    <property type="match status" value="1"/>
</dbReference>
<feature type="region of interest" description="Disordered" evidence="11">
    <location>
        <begin position="1"/>
        <end position="92"/>
    </location>
</feature>
<evidence type="ECO:0000256" key="5">
    <source>
        <dbReference type="ARBA" id="ARBA00023155"/>
    </source>
</evidence>
<evidence type="ECO:0000256" key="4">
    <source>
        <dbReference type="ARBA" id="ARBA00023125"/>
    </source>
</evidence>
<evidence type="ECO:0000256" key="2">
    <source>
        <dbReference type="ARBA" id="ARBA00006074"/>
    </source>
</evidence>
<dbReference type="SUPFAM" id="SSF46689">
    <property type="entry name" value="Homeodomain-like"/>
    <property type="match status" value="1"/>
</dbReference>
<evidence type="ECO:0000313" key="14">
    <source>
        <dbReference type="RefSeq" id="XP_010913846.1"/>
    </source>
</evidence>
<sequence>MEGDECNISLGLAIGGGGLFSSNQSRNNGRKPPVQFHVLFPPQPKGEEEEEEPITEEQHVNKSRSRSKNIDEEEDTSTKDMSDGVSNQVGMRKKLRLTKEQLTLLENSFQEHNTLNSTQKQALADQLNLRSRQVEVWFQNRRARTKLKQTEVDCEFLKKCCENLSNENRRLKRELEELKSMKPGCPFYVGIPKVATLNLCPSCERTVAAGSEKGNGDLDAMKSQRVPLKNGLVGLQN</sequence>
<dbReference type="KEGG" id="egu:105039408"/>
<organism evidence="13 14">
    <name type="scientific">Elaeis guineensis var. tenera</name>
    <name type="common">Oil palm</name>
    <dbReference type="NCBI Taxonomy" id="51953"/>
    <lineage>
        <taxon>Eukaryota</taxon>
        <taxon>Viridiplantae</taxon>
        <taxon>Streptophyta</taxon>
        <taxon>Embryophyta</taxon>
        <taxon>Tracheophyta</taxon>
        <taxon>Spermatophyta</taxon>
        <taxon>Magnoliopsida</taxon>
        <taxon>Liliopsida</taxon>
        <taxon>Arecaceae</taxon>
        <taxon>Arecoideae</taxon>
        <taxon>Cocoseae</taxon>
        <taxon>Elaeidinae</taxon>
        <taxon>Elaeis</taxon>
    </lineage>
</organism>
<dbReference type="RefSeq" id="XP_010913846.1">
    <property type="nucleotide sequence ID" value="XM_010915544.3"/>
</dbReference>
<feature type="DNA-binding region" description="Homeobox" evidence="8">
    <location>
        <begin position="90"/>
        <end position="149"/>
    </location>
</feature>
<evidence type="ECO:0000256" key="3">
    <source>
        <dbReference type="ARBA" id="ARBA00023015"/>
    </source>
</evidence>
<evidence type="ECO:0000313" key="13">
    <source>
        <dbReference type="Proteomes" id="UP000504607"/>
    </source>
</evidence>
<dbReference type="Pfam" id="PF00046">
    <property type="entry name" value="Homeodomain"/>
    <property type="match status" value="1"/>
</dbReference>
<feature type="domain" description="Homeobox" evidence="12">
    <location>
        <begin position="88"/>
        <end position="148"/>
    </location>
</feature>
<dbReference type="PROSITE" id="PS00027">
    <property type="entry name" value="HOMEOBOX_1"/>
    <property type="match status" value="1"/>
</dbReference>
<dbReference type="InterPro" id="IPR001356">
    <property type="entry name" value="HD"/>
</dbReference>
<keyword evidence="3" id="KW-0805">Transcription regulation</keyword>
<dbReference type="SMART" id="SM00340">
    <property type="entry name" value="HALZ"/>
    <property type="match status" value="1"/>
</dbReference>
<evidence type="ECO:0000256" key="8">
    <source>
        <dbReference type="PROSITE-ProRule" id="PRU00108"/>
    </source>
</evidence>
<dbReference type="GO" id="GO:0043565">
    <property type="term" value="F:sequence-specific DNA binding"/>
    <property type="evidence" value="ECO:0007669"/>
    <property type="project" value="InterPro"/>
</dbReference>
<dbReference type="PANTHER" id="PTHR45714:SF72">
    <property type="entry name" value="HOMEOBOX-LEUCINE ZIPPER PROTEIN HOX26-RELATED"/>
    <property type="match status" value="1"/>
</dbReference>
<evidence type="ECO:0000256" key="9">
    <source>
        <dbReference type="RuleBase" id="RU000682"/>
    </source>
</evidence>
<name>A0A6I9QQV7_ELAGV</name>
<dbReference type="Gene3D" id="1.10.10.60">
    <property type="entry name" value="Homeodomain-like"/>
    <property type="match status" value="1"/>
</dbReference>
<keyword evidence="5 8" id="KW-0371">Homeobox</keyword>
<dbReference type="OrthoDB" id="6159439at2759"/>
<dbReference type="Pfam" id="PF02183">
    <property type="entry name" value="HALZ"/>
    <property type="match status" value="1"/>
</dbReference>
<proteinExistence type="inferred from homology"/>